<keyword evidence="2 5" id="KW-0812">Transmembrane</keyword>
<dbReference type="InterPro" id="IPR005821">
    <property type="entry name" value="Ion_trans_dom"/>
</dbReference>
<feature type="transmembrane region" description="Helical" evidence="5">
    <location>
        <begin position="48"/>
        <end position="68"/>
    </location>
</feature>
<feature type="domain" description="Ion transport" evidence="6">
    <location>
        <begin position="2"/>
        <end position="115"/>
    </location>
</feature>
<evidence type="ECO:0000256" key="5">
    <source>
        <dbReference type="SAM" id="Phobius"/>
    </source>
</evidence>
<feature type="transmembrane region" description="Helical" evidence="5">
    <location>
        <begin position="80"/>
        <end position="104"/>
    </location>
</feature>
<dbReference type="EMBL" id="QKWP01000058">
    <property type="protein sequence ID" value="RIB28680.1"/>
    <property type="molecule type" value="Genomic_DNA"/>
</dbReference>
<dbReference type="Pfam" id="PF00520">
    <property type="entry name" value="Ion_trans"/>
    <property type="match status" value="1"/>
</dbReference>
<dbReference type="GO" id="GO:0016020">
    <property type="term" value="C:membrane"/>
    <property type="evidence" value="ECO:0007669"/>
    <property type="project" value="UniProtKB-SubCell"/>
</dbReference>
<organism evidence="7 8">
    <name type="scientific">Gigaspora rosea</name>
    <dbReference type="NCBI Taxonomy" id="44941"/>
    <lineage>
        <taxon>Eukaryota</taxon>
        <taxon>Fungi</taxon>
        <taxon>Fungi incertae sedis</taxon>
        <taxon>Mucoromycota</taxon>
        <taxon>Glomeromycotina</taxon>
        <taxon>Glomeromycetes</taxon>
        <taxon>Diversisporales</taxon>
        <taxon>Gigasporaceae</taxon>
        <taxon>Gigaspora</taxon>
    </lineage>
</organism>
<evidence type="ECO:0000259" key="6">
    <source>
        <dbReference type="Pfam" id="PF00520"/>
    </source>
</evidence>
<evidence type="ECO:0000313" key="7">
    <source>
        <dbReference type="EMBL" id="RIB28680.1"/>
    </source>
</evidence>
<comment type="subcellular location">
    <subcellularLocation>
        <location evidence="1">Membrane</location>
        <topology evidence="1">Multi-pass membrane protein</topology>
    </subcellularLocation>
</comment>
<dbReference type="AlphaFoldDB" id="A0A397W1T5"/>
<comment type="caution">
    <text evidence="7">The sequence shown here is derived from an EMBL/GenBank/DDBJ whole genome shotgun (WGS) entry which is preliminary data.</text>
</comment>
<dbReference type="OrthoDB" id="2352140at2759"/>
<keyword evidence="8" id="KW-1185">Reference proteome</keyword>
<evidence type="ECO:0000256" key="3">
    <source>
        <dbReference type="ARBA" id="ARBA00022989"/>
    </source>
</evidence>
<evidence type="ECO:0000313" key="8">
    <source>
        <dbReference type="Proteomes" id="UP000266673"/>
    </source>
</evidence>
<dbReference type="GO" id="GO:0005216">
    <property type="term" value="F:monoatomic ion channel activity"/>
    <property type="evidence" value="ECO:0007669"/>
    <property type="project" value="InterPro"/>
</dbReference>
<protein>
    <recommendedName>
        <fullName evidence="6">Ion transport domain-containing protein</fullName>
    </recommendedName>
</protein>
<evidence type="ECO:0000256" key="1">
    <source>
        <dbReference type="ARBA" id="ARBA00004141"/>
    </source>
</evidence>
<keyword evidence="3 5" id="KW-1133">Transmembrane helix</keyword>
<proteinExistence type="predicted"/>
<evidence type="ECO:0000256" key="4">
    <source>
        <dbReference type="ARBA" id="ARBA00023136"/>
    </source>
</evidence>
<evidence type="ECO:0000256" key="2">
    <source>
        <dbReference type="ARBA" id="ARBA00022692"/>
    </source>
</evidence>
<accession>A0A397W1T5</accession>
<keyword evidence="4 5" id="KW-0472">Membrane</keyword>
<dbReference type="SUPFAM" id="SSF81324">
    <property type="entry name" value="Voltage-gated potassium channels"/>
    <property type="match status" value="1"/>
</dbReference>
<feature type="transmembrane region" description="Helical" evidence="5">
    <location>
        <begin position="7"/>
        <end position="28"/>
    </location>
</feature>
<gene>
    <name evidence="7" type="ORF">C2G38_1396557</name>
</gene>
<dbReference type="Gene3D" id="1.10.287.70">
    <property type="match status" value="1"/>
</dbReference>
<name>A0A397W1T5_9GLOM</name>
<dbReference type="Proteomes" id="UP000266673">
    <property type="component" value="Unassembled WGS sequence"/>
</dbReference>
<sequence>MNTIDKVLSFLIIFGFIILTFAHALYLLLQSTSEISQTSNNDSNANMFNNFGSATLAAFFMIITGDLTPVSLWISNNDTILMLLIILFSFFILIYLMNLFIGILSNLINDTNSHASYLALKREILREIELFYLLPHQRRKNNWFPNIFFYQLLNLMTIKNFIN</sequence>
<reference evidence="7 8" key="1">
    <citation type="submission" date="2018-06" db="EMBL/GenBank/DDBJ databases">
        <title>Comparative genomics reveals the genomic features of Rhizophagus irregularis, R. cerebriforme, R. diaphanum and Gigaspora rosea, and their symbiotic lifestyle signature.</title>
        <authorList>
            <person name="Morin E."/>
            <person name="San Clemente H."/>
            <person name="Chen E.C.H."/>
            <person name="De La Providencia I."/>
            <person name="Hainaut M."/>
            <person name="Kuo A."/>
            <person name="Kohler A."/>
            <person name="Murat C."/>
            <person name="Tang N."/>
            <person name="Roy S."/>
            <person name="Loubradou J."/>
            <person name="Henrissat B."/>
            <person name="Grigoriev I.V."/>
            <person name="Corradi N."/>
            <person name="Roux C."/>
            <person name="Martin F.M."/>
        </authorList>
    </citation>
    <scope>NUCLEOTIDE SEQUENCE [LARGE SCALE GENOMIC DNA]</scope>
    <source>
        <strain evidence="7 8">DAOM 194757</strain>
    </source>
</reference>